<dbReference type="Pfam" id="PF00069">
    <property type="entry name" value="Pkinase"/>
    <property type="match status" value="1"/>
</dbReference>
<dbReference type="EMBL" id="LR877166">
    <property type="protein sequence ID" value="CAD2221736.1"/>
    <property type="molecule type" value="Genomic_DNA"/>
</dbReference>
<dbReference type="Gene3D" id="1.10.510.10">
    <property type="entry name" value="Transferase(Phosphotransferase) domain 1"/>
    <property type="match status" value="1"/>
</dbReference>
<gene>
    <name evidence="8" type="ORF">ADEAN_000927100</name>
</gene>
<dbReference type="InterPro" id="IPR011009">
    <property type="entry name" value="Kinase-like_dom_sf"/>
</dbReference>
<dbReference type="AlphaFoldDB" id="A0A7G2CPG1"/>
<feature type="region of interest" description="Disordered" evidence="6">
    <location>
        <begin position="489"/>
        <end position="521"/>
    </location>
</feature>
<keyword evidence="2 5" id="KW-0547">Nucleotide-binding</keyword>
<dbReference type="PROSITE" id="PS00108">
    <property type="entry name" value="PROTEIN_KINASE_ST"/>
    <property type="match status" value="1"/>
</dbReference>
<reference evidence="8 9" key="1">
    <citation type="submission" date="2020-08" db="EMBL/GenBank/DDBJ databases">
        <authorList>
            <person name="Newling K."/>
            <person name="Davey J."/>
            <person name="Forrester S."/>
        </authorList>
    </citation>
    <scope>NUCLEOTIDE SEQUENCE [LARGE SCALE GENOMIC DNA]</scope>
    <source>
        <strain evidence="9">Crithidia deanei Carvalho (ATCC PRA-265)</strain>
    </source>
</reference>
<dbReference type="PROSITE" id="PS50011">
    <property type="entry name" value="PROTEIN_KINASE_DOM"/>
    <property type="match status" value="1"/>
</dbReference>
<evidence type="ECO:0000256" key="5">
    <source>
        <dbReference type="PROSITE-ProRule" id="PRU10141"/>
    </source>
</evidence>
<name>A0A7G2CPG1_9TRYP</name>
<dbReference type="PROSITE" id="PS00107">
    <property type="entry name" value="PROTEIN_KINASE_ATP"/>
    <property type="match status" value="1"/>
</dbReference>
<dbReference type="Gene3D" id="3.30.200.20">
    <property type="entry name" value="Phosphorylase Kinase, domain 1"/>
    <property type="match status" value="1"/>
</dbReference>
<accession>A0A7G2CPG1</accession>
<evidence type="ECO:0000256" key="2">
    <source>
        <dbReference type="ARBA" id="ARBA00022741"/>
    </source>
</evidence>
<evidence type="ECO:0000256" key="4">
    <source>
        <dbReference type="ARBA" id="ARBA00022840"/>
    </source>
</evidence>
<dbReference type="SUPFAM" id="SSF56112">
    <property type="entry name" value="Protein kinase-like (PK-like)"/>
    <property type="match status" value="1"/>
</dbReference>
<keyword evidence="4 5" id="KW-0067">ATP-binding</keyword>
<dbReference type="PANTHER" id="PTHR48016:SF56">
    <property type="entry name" value="MAPKK KINASE"/>
    <property type="match status" value="1"/>
</dbReference>
<evidence type="ECO:0000313" key="9">
    <source>
        <dbReference type="Proteomes" id="UP000515908"/>
    </source>
</evidence>
<proteinExistence type="predicted"/>
<protein>
    <submittedName>
        <fullName evidence="8">Protein tyrosine kinase/Protein kinase domain/Kinase-like, putative</fullName>
    </submittedName>
</protein>
<sequence>MSSVVDTSPQPFSPKTVDRNLKEAFTAPNHPDKAFSAECYQCKKTVMVLQEATKNDCTPIHPKLMAYMENFVGGTSWSSPEESCGWLVLQLRELYGSGQLWTMMKVVSIIFHFLSKGNVLFAETLLKHQGNLFDIMSFRKLISSTKQTNLSGAALPSVNSEFSASLPVVANEDDMEGAYMQNILLATLSKDSAEVLEEQLMCISNLLAMLDSFAHYCADFPFVKPAYPEMVNSEAFDKAIRGAPDPWKKIADVFTASLELLKGICMLGDIGLREFREALALVRAKRSYCFYKTIRAMLAYALNLSLDTIMKQLEEINREQQHHPIDPTSSDGPLMKLYKNGSVIKRQWYYMLYQFDRVTRIIKARAEEQNQLQGAIHMSTDWLVCLPDDFMEKFKFLCVDKTFENDAKTMTEPEMAKMLHSFLSDGDSGIGNFSLTEVEKLGKEHIRLMDHLFSEDAGANMYDFPSKFAKLYATATKLKKMVDGYDASSSSSPMMGLSQNLSDDNTTSLSSPKTDPGSHTFVIRKSKDGVMRIEETDRQSGVEVHDFSSAFEESSGSIEALLEQEDVVIVCNESFSCTDRMKLADRFHVLRKSQLGEGSYGKVFRAWDEMLGCYLAAKELQLDSSVEHSAAVREVLREYTVLTQLAHENIVRVVAFMVSGNVGTIFMEWLPSGSLQDVLRDNPRHCVREPVVARYLHGALLGLEYLHERGILHRDIKPGNMLLTTEGNVKLTDFGTSLVLTEGMKTVESTVITGTAPYIAPEAVHGTYSSASDVWSLGCTVVELLTGSSPWTDPASGVRPDTIPLLFKIGSLSEGTTEGLPHTVAWPLITKLHGDVSKELRDLLDQMFTVNRTDRPTVTQLLQHPFIMKYSETYRSRHSF</sequence>
<dbReference type="VEuPathDB" id="TriTrypDB:ADEAN_000927100"/>
<dbReference type="InterPro" id="IPR017441">
    <property type="entry name" value="Protein_kinase_ATP_BS"/>
</dbReference>
<feature type="compositionally biased region" description="Polar residues" evidence="6">
    <location>
        <begin position="497"/>
        <end position="513"/>
    </location>
</feature>
<dbReference type="SMART" id="SM00220">
    <property type="entry name" value="S_TKc"/>
    <property type="match status" value="1"/>
</dbReference>
<feature type="domain" description="Protein kinase" evidence="7">
    <location>
        <begin position="589"/>
        <end position="867"/>
    </location>
</feature>
<dbReference type="InterPro" id="IPR000719">
    <property type="entry name" value="Prot_kinase_dom"/>
</dbReference>
<dbReference type="GO" id="GO:0004672">
    <property type="term" value="F:protein kinase activity"/>
    <property type="evidence" value="ECO:0007669"/>
    <property type="project" value="InterPro"/>
</dbReference>
<evidence type="ECO:0000256" key="6">
    <source>
        <dbReference type="SAM" id="MobiDB-lite"/>
    </source>
</evidence>
<dbReference type="InterPro" id="IPR008271">
    <property type="entry name" value="Ser/Thr_kinase_AS"/>
</dbReference>
<dbReference type="Proteomes" id="UP000515908">
    <property type="component" value="Chromosome 22"/>
</dbReference>
<evidence type="ECO:0000256" key="3">
    <source>
        <dbReference type="ARBA" id="ARBA00022777"/>
    </source>
</evidence>
<evidence type="ECO:0000313" key="8">
    <source>
        <dbReference type="EMBL" id="CAD2221736.1"/>
    </source>
</evidence>
<evidence type="ECO:0000256" key="1">
    <source>
        <dbReference type="ARBA" id="ARBA00022679"/>
    </source>
</evidence>
<keyword evidence="1" id="KW-0808">Transferase</keyword>
<dbReference type="PANTHER" id="PTHR48016">
    <property type="entry name" value="MAP KINASE KINASE KINASE SSK2-RELATED-RELATED"/>
    <property type="match status" value="1"/>
</dbReference>
<keyword evidence="3 8" id="KW-0418">Kinase</keyword>
<feature type="binding site" evidence="5">
    <location>
        <position position="618"/>
    </location>
    <ligand>
        <name>ATP</name>
        <dbReference type="ChEBI" id="CHEBI:30616"/>
    </ligand>
</feature>
<organism evidence="8 9">
    <name type="scientific">Angomonas deanei</name>
    <dbReference type="NCBI Taxonomy" id="59799"/>
    <lineage>
        <taxon>Eukaryota</taxon>
        <taxon>Discoba</taxon>
        <taxon>Euglenozoa</taxon>
        <taxon>Kinetoplastea</taxon>
        <taxon>Metakinetoplastina</taxon>
        <taxon>Trypanosomatida</taxon>
        <taxon>Trypanosomatidae</taxon>
        <taxon>Strigomonadinae</taxon>
        <taxon>Angomonas</taxon>
    </lineage>
</organism>
<keyword evidence="9" id="KW-1185">Reference proteome</keyword>
<dbReference type="InterPro" id="IPR050538">
    <property type="entry name" value="MAP_kinase_kinase_kinase"/>
</dbReference>
<dbReference type="GO" id="GO:0005524">
    <property type="term" value="F:ATP binding"/>
    <property type="evidence" value="ECO:0007669"/>
    <property type="project" value="UniProtKB-UniRule"/>
</dbReference>
<evidence type="ECO:0000259" key="7">
    <source>
        <dbReference type="PROSITE" id="PS50011"/>
    </source>
</evidence>